<reference evidence="10 11" key="1">
    <citation type="submission" date="2015-06" db="EMBL/GenBank/DDBJ databases">
        <authorList>
            <person name="Wibberg Daniel"/>
        </authorList>
    </citation>
    <scope>NUCLEOTIDE SEQUENCE [LARGE SCALE GENOMIC DNA]</scope>
    <source>
        <strain evidence="10 11">T3/55T</strain>
    </source>
</reference>
<dbReference type="Proteomes" id="UP000236497">
    <property type="component" value="Unassembled WGS sequence"/>
</dbReference>
<sequence length="163" mass="19040">MSTQSNMEESNKYDILKLDNQLCFSLYVCSKEIIRRYKPLLDPYDLTYTGYIIMMALWEEDNITIKALGKKLYLDSGTLTPLLKKMEAQGYINRNRSKDDERNVYISLTEKGKKMKEKALCIPEQMICLLKLDPKKGMQLIEELKKIIRILSEADNENTVDQK</sequence>
<dbReference type="InterPro" id="IPR036388">
    <property type="entry name" value="WH-like_DNA-bd_sf"/>
</dbReference>
<feature type="domain" description="HTH marR-type" evidence="9">
    <location>
        <begin position="19"/>
        <end position="149"/>
    </location>
</feature>
<protein>
    <recommendedName>
        <fullName evidence="7">HTH-type transcriptional regulator SarZ</fullName>
    </recommendedName>
    <alternativeName>
        <fullName evidence="8">Staphylococcal accessory regulator Z</fullName>
    </alternativeName>
</protein>
<evidence type="ECO:0000256" key="3">
    <source>
        <dbReference type="ARBA" id="ARBA00023015"/>
    </source>
</evidence>
<evidence type="ECO:0000256" key="8">
    <source>
        <dbReference type="ARBA" id="ARBA00047207"/>
    </source>
</evidence>
<accession>A0A0H5SXC3</accession>
<name>A0A0H5SXC3_HERHM</name>
<evidence type="ECO:0000256" key="4">
    <source>
        <dbReference type="ARBA" id="ARBA00023125"/>
    </source>
</evidence>
<dbReference type="PANTHER" id="PTHR42756:SF1">
    <property type="entry name" value="TRANSCRIPTIONAL REPRESSOR OF EMRAB OPERON"/>
    <property type="match status" value="1"/>
</dbReference>
<evidence type="ECO:0000256" key="7">
    <source>
        <dbReference type="ARBA" id="ARBA00047188"/>
    </source>
</evidence>
<proteinExistence type="inferred from homology"/>
<evidence type="ECO:0000313" key="11">
    <source>
        <dbReference type="Proteomes" id="UP000236497"/>
    </source>
</evidence>
<dbReference type="GO" id="GO:0003700">
    <property type="term" value="F:DNA-binding transcription factor activity"/>
    <property type="evidence" value="ECO:0007669"/>
    <property type="project" value="InterPro"/>
</dbReference>
<dbReference type="GO" id="GO:0005737">
    <property type="term" value="C:cytoplasm"/>
    <property type="evidence" value="ECO:0007669"/>
    <property type="project" value="UniProtKB-SubCell"/>
</dbReference>
<dbReference type="InterPro" id="IPR055166">
    <property type="entry name" value="Transc_reg_Sar_Rot_HTH"/>
</dbReference>
<dbReference type="InterPro" id="IPR036390">
    <property type="entry name" value="WH_DNA-bd_sf"/>
</dbReference>
<evidence type="ECO:0000256" key="2">
    <source>
        <dbReference type="ARBA" id="ARBA00022490"/>
    </source>
</evidence>
<dbReference type="EMBL" id="CVTD020000017">
    <property type="protein sequence ID" value="CRZ34998.1"/>
    <property type="molecule type" value="Genomic_DNA"/>
</dbReference>
<evidence type="ECO:0000259" key="9">
    <source>
        <dbReference type="PROSITE" id="PS50995"/>
    </source>
</evidence>
<dbReference type="PRINTS" id="PR00598">
    <property type="entry name" value="HTHMARR"/>
</dbReference>
<gene>
    <name evidence="10" type="ORF">HHT355_1798</name>
</gene>
<keyword evidence="2" id="KW-0963">Cytoplasm</keyword>
<evidence type="ECO:0000313" key="10">
    <source>
        <dbReference type="EMBL" id="CRZ34998.1"/>
    </source>
</evidence>
<keyword evidence="4" id="KW-0238">DNA-binding</keyword>
<dbReference type="RefSeq" id="WP_242967620.1">
    <property type="nucleotide sequence ID" value="NZ_CVTD020000017.1"/>
</dbReference>
<dbReference type="AlphaFoldDB" id="A0A0H5SXC3"/>
<dbReference type="GO" id="GO:0003677">
    <property type="term" value="F:DNA binding"/>
    <property type="evidence" value="ECO:0007669"/>
    <property type="project" value="UniProtKB-KW"/>
</dbReference>
<evidence type="ECO:0000256" key="1">
    <source>
        <dbReference type="ARBA" id="ARBA00004496"/>
    </source>
</evidence>
<dbReference type="PROSITE" id="PS50995">
    <property type="entry name" value="HTH_MARR_2"/>
    <property type="match status" value="1"/>
</dbReference>
<dbReference type="SUPFAM" id="SSF46785">
    <property type="entry name" value="Winged helix' DNA-binding domain"/>
    <property type="match status" value="1"/>
</dbReference>
<keyword evidence="5" id="KW-0804">Transcription</keyword>
<comment type="subcellular location">
    <subcellularLocation>
        <location evidence="1">Cytoplasm</location>
    </subcellularLocation>
</comment>
<evidence type="ECO:0000256" key="5">
    <source>
        <dbReference type="ARBA" id="ARBA00023163"/>
    </source>
</evidence>
<dbReference type="SMART" id="SM00347">
    <property type="entry name" value="HTH_MARR"/>
    <property type="match status" value="1"/>
</dbReference>
<organism evidence="10 11">
    <name type="scientific">Herbinix hemicellulosilytica</name>
    <dbReference type="NCBI Taxonomy" id="1564487"/>
    <lineage>
        <taxon>Bacteria</taxon>
        <taxon>Bacillati</taxon>
        <taxon>Bacillota</taxon>
        <taxon>Clostridia</taxon>
        <taxon>Lachnospirales</taxon>
        <taxon>Lachnospiraceae</taxon>
        <taxon>Herbinix</taxon>
    </lineage>
</organism>
<dbReference type="FunFam" id="1.10.10.10:FF:000163">
    <property type="entry name" value="MarR family transcriptional regulator"/>
    <property type="match status" value="1"/>
</dbReference>
<evidence type="ECO:0000256" key="6">
    <source>
        <dbReference type="ARBA" id="ARBA00046337"/>
    </source>
</evidence>
<keyword evidence="3" id="KW-0805">Transcription regulation</keyword>
<dbReference type="Pfam" id="PF22381">
    <property type="entry name" value="Staph_reg_Sar_Rot"/>
    <property type="match status" value="1"/>
</dbReference>
<dbReference type="PANTHER" id="PTHR42756">
    <property type="entry name" value="TRANSCRIPTIONAL REGULATOR, MARR"/>
    <property type="match status" value="1"/>
</dbReference>
<dbReference type="Gene3D" id="1.10.10.10">
    <property type="entry name" value="Winged helix-like DNA-binding domain superfamily/Winged helix DNA-binding domain"/>
    <property type="match status" value="1"/>
</dbReference>
<comment type="similarity">
    <text evidence="6">Belongs to the SarZ family.</text>
</comment>
<keyword evidence="11" id="KW-1185">Reference proteome</keyword>
<dbReference type="InterPro" id="IPR000835">
    <property type="entry name" value="HTH_MarR-typ"/>
</dbReference>